<comment type="caution">
    <text evidence="1">The sequence shown here is derived from an EMBL/GenBank/DDBJ whole genome shotgun (WGS) entry which is preliminary data.</text>
</comment>
<dbReference type="EMBL" id="CADEAL010001927">
    <property type="protein sequence ID" value="CAB1436709.1"/>
    <property type="molecule type" value="Genomic_DNA"/>
</dbReference>
<proteinExistence type="predicted"/>
<dbReference type="Proteomes" id="UP001153269">
    <property type="component" value="Unassembled WGS sequence"/>
</dbReference>
<evidence type="ECO:0000313" key="2">
    <source>
        <dbReference type="Proteomes" id="UP001153269"/>
    </source>
</evidence>
<evidence type="ECO:0000313" key="1">
    <source>
        <dbReference type="EMBL" id="CAB1436709.1"/>
    </source>
</evidence>
<sequence>MIHVTLAQPLQAVTEAHSILMKGSLGSGPTDLGENKDYTALLVGSRHCWHMRVRYSQLPGSTPSCPASLGGSAGS</sequence>
<organism evidence="1 2">
    <name type="scientific">Pleuronectes platessa</name>
    <name type="common">European plaice</name>
    <dbReference type="NCBI Taxonomy" id="8262"/>
    <lineage>
        <taxon>Eukaryota</taxon>
        <taxon>Metazoa</taxon>
        <taxon>Chordata</taxon>
        <taxon>Craniata</taxon>
        <taxon>Vertebrata</taxon>
        <taxon>Euteleostomi</taxon>
        <taxon>Actinopterygii</taxon>
        <taxon>Neopterygii</taxon>
        <taxon>Teleostei</taxon>
        <taxon>Neoteleostei</taxon>
        <taxon>Acanthomorphata</taxon>
        <taxon>Carangaria</taxon>
        <taxon>Pleuronectiformes</taxon>
        <taxon>Pleuronectoidei</taxon>
        <taxon>Pleuronectidae</taxon>
        <taxon>Pleuronectes</taxon>
    </lineage>
</organism>
<protein>
    <submittedName>
        <fullName evidence="1">Uncharacterized protein</fullName>
    </submittedName>
</protein>
<reference evidence="1" key="1">
    <citation type="submission" date="2020-03" db="EMBL/GenBank/DDBJ databases">
        <authorList>
            <person name="Weist P."/>
        </authorList>
    </citation>
    <scope>NUCLEOTIDE SEQUENCE</scope>
</reference>
<name>A0A9N7UTU2_PLEPL</name>
<keyword evidence="2" id="KW-1185">Reference proteome</keyword>
<gene>
    <name evidence="1" type="ORF">PLEPLA_LOCUS24742</name>
</gene>
<dbReference type="AlphaFoldDB" id="A0A9N7UTU2"/>
<accession>A0A9N7UTU2</accession>